<feature type="transmembrane region" description="Helical" evidence="1">
    <location>
        <begin position="240"/>
        <end position="258"/>
    </location>
</feature>
<proteinExistence type="predicted"/>
<dbReference type="EMBL" id="HBUF01542714">
    <property type="protein sequence ID" value="CAG6755666.1"/>
    <property type="molecule type" value="Transcribed_RNA"/>
</dbReference>
<name>A0A8D9EJ81_9HEMI</name>
<reference evidence="2" key="1">
    <citation type="submission" date="2021-05" db="EMBL/GenBank/DDBJ databases">
        <authorList>
            <person name="Alioto T."/>
            <person name="Alioto T."/>
            <person name="Gomez Garrido J."/>
        </authorList>
    </citation>
    <scope>NUCLEOTIDE SEQUENCE</scope>
</reference>
<protein>
    <submittedName>
        <fullName evidence="2">Uncharacterized protein</fullName>
    </submittedName>
</protein>
<keyword evidence="1" id="KW-1133">Transmembrane helix</keyword>
<dbReference type="AlphaFoldDB" id="A0A8D9EJ81"/>
<sequence>MELTDYRTNRTASYLRLNQQVSPKLPHKNVCPKHTNLPHNQTSTPLDNICSDQTAVNLLPLDQTSSTIPSGTICPNLRATTESFNNISSNQKSTSSNFELSGNNICANPTSIFLPSNNICAIQTSIVPSNNTSQIPPTIQPLNTSSPNLTAGIQPLNTSSPNLTAVIQPLTNTHSPASVLPTKQLVDRLDPLLIALFLPSRCQLISYFVLLFYTATTFALVVLFDAFHPSTETETSTSELLLFLVCQRLVIMCFFLAFF</sequence>
<feature type="transmembrane region" description="Helical" evidence="1">
    <location>
        <begin position="204"/>
        <end position="228"/>
    </location>
</feature>
<keyword evidence="1" id="KW-0812">Transmembrane</keyword>
<accession>A0A8D9EJ81</accession>
<evidence type="ECO:0000313" key="2">
    <source>
        <dbReference type="EMBL" id="CAG6755666.1"/>
    </source>
</evidence>
<evidence type="ECO:0000256" key="1">
    <source>
        <dbReference type="SAM" id="Phobius"/>
    </source>
</evidence>
<organism evidence="2">
    <name type="scientific">Cacopsylla melanoneura</name>
    <dbReference type="NCBI Taxonomy" id="428564"/>
    <lineage>
        <taxon>Eukaryota</taxon>
        <taxon>Metazoa</taxon>
        <taxon>Ecdysozoa</taxon>
        <taxon>Arthropoda</taxon>
        <taxon>Hexapoda</taxon>
        <taxon>Insecta</taxon>
        <taxon>Pterygota</taxon>
        <taxon>Neoptera</taxon>
        <taxon>Paraneoptera</taxon>
        <taxon>Hemiptera</taxon>
        <taxon>Sternorrhyncha</taxon>
        <taxon>Psylloidea</taxon>
        <taxon>Psyllidae</taxon>
        <taxon>Psyllinae</taxon>
        <taxon>Cacopsylla</taxon>
    </lineage>
</organism>
<keyword evidence="1" id="KW-0472">Membrane</keyword>